<dbReference type="Proteomes" id="UP000236151">
    <property type="component" value="Unassembled WGS sequence"/>
</dbReference>
<evidence type="ECO:0000259" key="2">
    <source>
        <dbReference type="Pfam" id="PF13817"/>
    </source>
</evidence>
<gene>
    <name evidence="3" type="ORF">CDQ84_19340</name>
</gene>
<dbReference type="NCBIfam" id="NF033517">
    <property type="entry name" value="transpos_IS66"/>
    <property type="match status" value="1"/>
</dbReference>
<organism evidence="3 4">
    <name type="scientific">Clostridium thermosuccinogenes</name>
    <dbReference type="NCBI Taxonomy" id="84032"/>
    <lineage>
        <taxon>Bacteria</taxon>
        <taxon>Bacillati</taxon>
        <taxon>Bacillota</taxon>
        <taxon>Clostridia</taxon>
        <taxon>Eubacteriales</taxon>
        <taxon>Clostridiaceae</taxon>
        <taxon>Clostridium</taxon>
    </lineage>
</organism>
<accession>A0A2K2EVZ8</accession>
<feature type="domain" description="Transposase IS66 central" evidence="1">
    <location>
        <begin position="1"/>
        <end position="194"/>
    </location>
</feature>
<dbReference type="AlphaFoldDB" id="A0A2K2EVZ8"/>
<protein>
    <submittedName>
        <fullName evidence="3">Uncharacterized protein</fullName>
    </submittedName>
</protein>
<dbReference type="InterPro" id="IPR052344">
    <property type="entry name" value="Transposase-related"/>
</dbReference>
<reference evidence="4" key="1">
    <citation type="submission" date="2017-06" db="EMBL/GenBank/DDBJ databases">
        <title>Investigating the central metabolism of Clostridium thermosuccinogenes.</title>
        <authorList>
            <person name="Koendjbiharie J.G."/>
            <person name="Van Kranenburg R."/>
            <person name="Vriesendorp B."/>
        </authorList>
    </citation>
    <scope>NUCLEOTIDE SEQUENCE [LARGE SCALE GENOMIC DNA]</scope>
    <source>
        <strain evidence="4">DSM 5806</strain>
    </source>
</reference>
<comment type="caution">
    <text evidence="3">The sequence shown here is derived from an EMBL/GenBank/DDBJ whole genome shotgun (WGS) entry which is preliminary data.</text>
</comment>
<dbReference type="PANTHER" id="PTHR33678">
    <property type="entry name" value="BLL1576 PROTEIN"/>
    <property type="match status" value="1"/>
</dbReference>
<proteinExistence type="predicted"/>
<dbReference type="Pfam" id="PF03050">
    <property type="entry name" value="DDE_Tnp_IS66"/>
    <property type="match status" value="1"/>
</dbReference>
<evidence type="ECO:0000259" key="1">
    <source>
        <dbReference type="Pfam" id="PF03050"/>
    </source>
</evidence>
<dbReference type="PANTHER" id="PTHR33678:SF1">
    <property type="entry name" value="BLL1576 PROTEIN"/>
    <property type="match status" value="1"/>
</dbReference>
<sequence length="254" mass="29432">MWLYRTGREGPPIILYDYQTTRAGKHPKKFLEGFKGYLHTDGYDGYSGMPGIIQVGCWAHARRYFVDALKAMPPKKDDKPTVTEEGLAFCNNLFEIEKMLHDVTPEERYEGRLKHSRPVLDKFKEWLKYWSPRVTPKSSLGKAIQYCRNQWDKLEAFMLDGRLEIDNNRSERSIKPFVIGRKNWLFSNTPKGANASATIYSIVETAKENGLNPFEYLTYLFERLPNINIKDQHALDTLLPWSANLPGHCKVPNK</sequence>
<evidence type="ECO:0000313" key="3">
    <source>
        <dbReference type="EMBL" id="PNT91728.1"/>
    </source>
</evidence>
<dbReference type="Pfam" id="PF13817">
    <property type="entry name" value="DDE_Tnp_IS66_C"/>
    <property type="match status" value="1"/>
</dbReference>
<feature type="domain" description="Transposase IS66 C-terminal" evidence="2">
    <location>
        <begin position="201"/>
        <end position="241"/>
    </location>
</feature>
<evidence type="ECO:0000313" key="4">
    <source>
        <dbReference type="Proteomes" id="UP000236151"/>
    </source>
</evidence>
<dbReference type="EMBL" id="NIOJ01000159">
    <property type="protein sequence ID" value="PNT91728.1"/>
    <property type="molecule type" value="Genomic_DNA"/>
</dbReference>
<dbReference type="InterPro" id="IPR004291">
    <property type="entry name" value="Transposase_IS66_central"/>
</dbReference>
<name>A0A2K2EVZ8_9CLOT</name>
<keyword evidence="4" id="KW-1185">Reference proteome</keyword>
<dbReference type="InterPro" id="IPR039552">
    <property type="entry name" value="IS66_C"/>
</dbReference>